<dbReference type="Pfam" id="PF00550">
    <property type="entry name" value="PP-binding"/>
    <property type="match status" value="1"/>
</dbReference>
<dbReference type="Gene3D" id="1.10.1200.10">
    <property type="entry name" value="ACP-like"/>
    <property type="match status" value="1"/>
</dbReference>
<evidence type="ECO:0000259" key="3">
    <source>
        <dbReference type="PROSITE" id="PS50075"/>
    </source>
</evidence>
<keyword evidence="2" id="KW-0597">Phosphoprotein</keyword>
<proteinExistence type="predicted"/>
<dbReference type="SMART" id="SM01294">
    <property type="entry name" value="PKS_PP_betabranch"/>
    <property type="match status" value="1"/>
</dbReference>
<evidence type="ECO:0000256" key="1">
    <source>
        <dbReference type="ARBA" id="ARBA00022450"/>
    </source>
</evidence>
<evidence type="ECO:0000313" key="4">
    <source>
        <dbReference type="EMBL" id="MDQ7905949.1"/>
    </source>
</evidence>
<gene>
    <name evidence="4" type="ORF">RB614_15660</name>
</gene>
<dbReference type="InterPro" id="IPR009081">
    <property type="entry name" value="PP-bd_ACP"/>
</dbReference>
<accession>A0ABU0ZHQ3</accession>
<keyword evidence="5" id="KW-1185">Reference proteome</keyword>
<dbReference type="PROSITE" id="PS50075">
    <property type="entry name" value="CARRIER"/>
    <property type="match status" value="1"/>
</dbReference>
<protein>
    <submittedName>
        <fullName evidence="4">Acyl carrier protein</fullName>
    </submittedName>
</protein>
<dbReference type="Proteomes" id="UP001230908">
    <property type="component" value="Unassembled WGS sequence"/>
</dbReference>
<dbReference type="SUPFAM" id="SSF47336">
    <property type="entry name" value="ACP-like"/>
    <property type="match status" value="1"/>
</dbReference>
<comment type="caution">
    <text evidence="4">The sequence shown here is derived from an EMBL/GenBank/DDBJ whole genome shotgun (WGS) entry which is preliminary data.</text>
</comment>
<feature type="domain" description="Carrier" evidence="3">
    <location>
        <begin position="6"/>
        <end position="83"/>
    </location>
</feature>
<keyword evidence="1" id="KW-0596">Phosphopantetheine</keyword>
<evidence type="ECO:0000256" key="2">
    <source>
        <dbReference type="ARBA" id="ARBA00022553"/>
    </source>
</evidence>
<dbReference type="InterPro" id="IPR036736">
    <property type="entry name" value="ACP-like_sf"/>
</dbReference>
<sequence>MASTDFDEAKFQSWLIERLATHLKREASDIDVNAPLADYGLDSLYALAIVADIEDYLNISVDATIMWDHPTVAGLASALATQVAADQVATE</sequence>
<reference evidence="4 5" key="1">
    <citation type="submission" date="2023-08" db="EMBL/GenBank/DDBJ databases">
        <title>Phytohabitans sansha sp. nov., isolated from marine sediment.</title>
        <authorList>
            <person name="Zhao Y."/>
            <person name="Yi K."/>
        </authorList>
    </citation>
    <scope>NUCLEOTIDE SEQUENCE [LARGE SCALE GENOMIC DNA]</scope>
    <source>
        <strain evidence="4 5">ZYX-F-186</strain>
    </source>
</reference>
<name>A0ABU0ZHQ3_9ACTN</name>
<evidence type="ECO:0000313" key="5">
    <source>
        <dbReference type="Proteomes" id="UP001230908"/>
    </source>
</evidence>
<dbReference type="InterPro" id="IPR020806">
    <property type="entry name" value="PKS_PP-bd"/>
</dbReference>
<organism evidence="4 5">
    <name type="scientific">Phytohabitans maris</name>
    <dbReference type="NCBI Taxonomy" id="3071409"/>
    <lineage>
        <taxon>Bacteria</taxon>
        <taxon>Bacillati</taxon>
        <taxon>Actinomycetota</taxon>
        <taxon>Actinomycetes</taxon>
        <taxon>Micromonosporales</taxon>
        <taxon>Micromonosporaceae</taxon>
    </lineage>
</organism>
<dbReference type="EMBL" id="JAVHUY010000013">
    <property type="protein sequence ID" value="MDQ7905949.1"/>
    <property type="molecule type" value="Genomic_DNA"/>
</dbReference>
<dbReference type="SMART" id="SM00823">
    <property type="entry name" value="PKS_PP"/>
    <property type="match status" value="1"/>
</dbReference>
<dbReference type="RefSeq" id="WP_308713217.1">
    <property type="nucleotide sequence ID" value="NZ_JAVHUY010000013.1"/>
</dbReference>